<proteinExistence type="predicted"/>
<evidence type="ECO:0000313" key="1">
    <source>
        <dbReference type="EMBL" id="EKM29846.1"/>
    </source>
</evidence>
<organism evidence="1 2">
    <name type="scientific">Vibrio harveyi</name>
    <name type="common">Beneckea harveyi</name>
    <dbReference type="NCBI Taxonomy" id="669"/>
    <lineage>
        <taxon>Bacteria</taxon>
        <taxon>Pseudomonadati</taxon>
        <taxon>Pseudomonadota</taxon>
        <taxon>Gammaproteobacteria</taxon>
        <taxon>Vibrionales</taxon>
        <taxon>Vibrionaceae</taxon>
        <taxon>Vibrio</taxon>
    </lineage>
</organism>
<dbReference type="Proteomes" id="UP000008367">
    <property type="component" value="Unassembled WGS sequence"/>
</dbReference>
<feature type="non-terminal residue" evidence="1">
    <location>
        <position position="1"/>
    </location>
</feature>
<comment type="caution">
    <text evidence="1">The sequence shown here is derived from an EMBL/GenBank/DDBJ whole genome shotgun (WGS) entry which is preliminary data.</text>
</comment>
<sequence>SLPSFAYF</sequence>
<gene>
    <name evidence="1" type="ORF">VCHENC02_4370B</name>
</gene>
<reference evidence="1 2" key="1">
    <citation type="submission" date="2012-10" db="EMBL/GenBank/DDBJ databases">
        <title>Genome sequence of Vibrio Cholerae HENC-02.</title>
        <authorList>
            <person name="Eppinger M."/>
            <person name="Hasan N.A."/>
            <person name="Sengamalay N."/>
            <person name="Hine E."/>
            <person name="Su Q."/>
            <person name="Daugherty S.C."/>
            <person name="Young S."/>
            <person name="Sadzewicz L."/>
            <person name="Tallon L."/>
            <person name="Cebula T.A."/>
            <person name="Ravel J."/>
            <person name="Colwell R.R."/>
        </authorList>
    </citation>
    <scope>NUCLEOTIDE SEQUENCE [LARGE SCALE GENOMIC DNA]</scope>
    <source>
        <strain evidence="1 2">HENC-02</strain>
    </source>
</reference>
<keyword evidence="1" id="KW-0472">Membrane</keyword>
<protein>
    <submittedName>
        <fullName evidence="1">ABC transporter transmembrane region family protein</fullName>
    </submittedName>
</protein>
<evidence type="ECO:0000313" key="2">
    <source>
        <dbReference type="Proteomes" id="UP000008367"/>
    </source>
</evidence>
<accession>A0A454CTW8</accession>
<dbReference type="EMBL" id="AJSR01001907">
    <property type="protein sequence ID" value="EKM29846.1"/>
    <property type="molecule type" value="Genomic_DNA"/>
</dbReference>
<keyword evidence="1" id="KW-0812">Transmembrane</keyword>
<name>A0A454CTW8_VIBHA</name>